<evidence type="ECO:0000313" key="6">
    <source>
        <dbReference type="Proteomes" id="UP000010296"/>
    </source>
</evidence>
<feature type="coiled-coil region" evidence="1">
    <location>
        <begin position="472"/>
        <end position="499"/>
    </location>
</feature>
<evidence type="ECO:0000259" key="4">
    <source>
        <dbReference type="Pfam" id="PF18708"/>
    </source>
</evidence>
<dbReference type="InterPro" id="IPR041295">
    <property type="entry name" value="MapZ_EC1"/>
</dbReference>
<gene>
    <name evidence="5" type="ORF">HMPREF9088_1019</name>
</gene>
<dbReference type="Pfam" id="PF18708">
    <property type="entry name" value="MapZ_C2"/>
    <property type="match status" value="1"/>
</dbReference>
<comment type="caution">
    <text evidence="5">The sequence shown here is derived from an EMBL/GenBank/DDBJ whole genome shotgun (WGS) entry which is preliminary data.</text>
</comment>
<feature type="domain" description="MapZ extracellular" evidence="3">
    <location>
        <begin position="268"/>
        <end position="392"/>
    </location>
</feature>
<dbReference type="AlphaFoldDB" id="E6LF79"/>
<accession>E6LF79</accession>
<evidence type="ECO:0000259" key="3">
    <source>
        <dbReference type="Pfam" id="PF18041"/>
    </source>
</evidence>
<dbReference type="HOGENOM" id="CLU_023782_0_0_9"/>
<feature type="compositionally biased region" description="Acidic residues" evidence="2">
    <location>
        <begin position="136"/>
        <end position="168"/>
    </location>
</feature>
<feature type="region of interest" description="Disordered" evidence="2">
    <location>
        <begin position="1"/>
        <end position="36"/>
    </location>
</feature>
<proteinExistence type="predicted"/>
<dbReference type="STRING" id="888064.HMPREF9088_1019"/>
<sequence length="625" mass="69142">MSNYPKEEKEKQEKKNDTAKSPDYQSEKQNDDINWSDLKDLSLGEVMEQLDKFTDSSHTDAMDEQASDSMEESVEKLFEDNPILATYLRGHKEGTQVEALKKIEELVKEKETAEKVTDSPTSLDDDPKDAIIMSNEDAEEYQEELQAEETIVEPDEEADEETTNEDASEPTLPTVEVESDSQQVEAAETAELEAPAESTVEETVVNQTAVAKNEQPIAEHQVSEPETERTRQSLQKKKHPKRKWYALAAVLAVGITGGAYYNHVQAVAQAEREQEAKEKAQLASIASEVTELFTDDQQQLLKDTTTATQISNLDNRLSLLKKVAGYKDIKQVLADAQEKLTQVEALNEKFTSPILVNGEIQTDAHVKNVDTATFSKLTGNSTFEETYNKAVTVAEKEIANAKSVMANVTHLTDQLSNGTVAATVNQTSYDDVKKQLTTLYDEDLKAKLQTQITPVQTALTKRAAAEKTAREKVAAEQAAQEQAAKQKAAEEQAAQTQATLLAKIAANTTYSESTQILSTNTATNKENRPIIDSRKSDLANSSSSAWNWGAGMYDFVINRAIAKGYIVQNGFYLERVRIENGEGYYNLYAMNNESSLMKTISAKALPMYIATINAKTGYFKGNGSN</sequence>
<feature type="compositionally biased region" description="Acidic residues" evidence="2">
    <location>
        <begin position="62"/>
        <end position="72"/>
    </location>
</feature>
<feature type="compositionally biased region" description="Low complexity" evidence="2">
    <location>
        <begin position="185"/>
        <end position="197"/>
    </location>
</feature>
<keyword evidence="6" id="KW-1185">Reference proteome</keyword>
<dbReference type="InterPro" id="IPR040532">
    <property type="entry name" value="MapZ_C2"/>
</dbReference>
<organism evidence="5 6">
    <name type="scientific">Enterococcus italicus (strain DSM 15952 / CCUG 50447 / LMG 22039 / TP 1.5)</name>
    <dbReference type="NCBI Taxonomy" id="888064"/>
    <lineage>
        <taxon>Bacteria</taxon>
        <taxon>Bacillati</taxon>
        <taxon>Bacillota</taxon>
        <taxon>Bacilli</taxon>
        <taxon>Lactobacillales</taxon>
        <taxon>Enterococcaceae</taxon>
        <taxon>Enterococcus</taxon>
    </lineage>
</organism>
<protein>
    <recommendedName>
        <fullName evidence="7">Mid-cell-anchored protein Z</fullName>
    </recommendedName>
</protein>
<dbReference type="Pfam" id="PF18041">
    <property type="entry name" value="MapZ_EC1"/>
    <property type="match status" value="1"/>
</dbReference>
<feature type="domain" description="MapZ extracellular C-terminal" evidence="4">
    <location>
        <begin position="529"/>
        <end position="622"/>
    </location>
</feature>
<evidence type="ECO:0000256" key="2">
    <source>
        <dbReference type="SAM" id="MobiDB-lite"/>
    </source>
</evidence>
<evidence type="ECO:0000313" key="5">
    <source>
        <dbReference type="EMBL" id="EFU74106.1"/>
    </source>
</evidence>
<name>E6LF79_ENTI1</name>
<dbReference type="Proteomes" id="UP000010296">
    <property type="component" value="Unassembled WGS sequence"/>
</dbReference>
<dbReference type="eggNOG" id="ENOG5032TWV">
    <property type="taxonomic scope" value="Bacteria"/>
</dbReference>
<evidence type="ECO:0000256" key="1">
    <source>
        <dbReference type="SAM" id="Coils"/>
    </source>
</evidence>
<dbReference type="PATRIC" id="fig|888064.11.peg.262"/>
<feature type="region of interest" description="Disordered" evidence="2">
    <location>
        <begin position="109"/>
        <end position="237"/>
    </location>
</feature>
<keyword evidence="1" id="KW-0175">Coiled coil</keyword>
<feature type="compositionally biased region" description="Basic and acidic residues" evidence="2">
    <location>
        <begin position="221"/>
        <end position="231"/>
    </location>
</feature>
<dbReference type="RefSeq" id="WP_007208038.1">
    <property type="nucleotide sequence ID" value="NZ_GL622241.1"/>
</dbReference>
<feature type="region of interest" description="Disordered" evidence="2">
    <location>
        <begin position="54"/>
        <end position="75"/>
    </location>
</feature>
<evidence type="ECO:0008006" key="7">
    <source>
        <dbReference type="Google" id="ProtNLM"/>
    </source>
</evidence>
<reference evidence="5 6" key="1">
    <citation type="submission" date="2010-12" db="EMBL/GenBank/DDBJ databases">
        <authorList>
            <person name="Muzny D."/>
            <person name="Qin X."/>
            <person name="Deng J."/>
            <person name="Jiang H."/>
            <person name="Liu Y."/>
            <person name="Qu J."/>
            <person name="Song X.-Z."/>
            <person name="Zhang L."/>
            <person name="Thornton R."/>
            <person name="Coyle M."/>
            <person name="Francisco L."/>
            <person name="Jackson L."/>
            <person name="Javaid M."/>
            <person name="Korchina V."/>
            <person name="Kovar C."/>
            <person name="Mata R."/>
            <person name="Mathew T."/>
            <person name="Ngo R."/>
            <person name="Nguyen L."/>
            <person name="Nguyen N."/>
            <person name="Okwuonu G."/>
            <person name="Ongeri F."/>
            <person name="Pham C."/>
            <person name="Simmons D."/>
            <person name="Wilczek-Boney K."/>
            <person name="Hale W."/>
            <person name="Jakkamsetti A."/>
            <person name="Pham P."/>
            <person name="Ruth R."/>
            <person name="San Lucas F."/>
            <person name="Warren J."/>
            <person name="Zhang J."/>
            <person name="Zhao Z."/>
            <person name="Zhou C."/>
            <person name="Zhu D."/>
            <person name="Lee S."/>
            <person name="Bess C."/>
            <person name="Blankenburg K."/>
            <person name="Forbes L."/>
            <person name="Fu Q."/>
            <person name="Gubbala S."/>
            <person name="Hirani K."/>
            <person name="Jayaseelan J.C."/>
            <person name="Lara F."/>
            <person name="Munidasa M."/>
            <person name="Palculict T."/>
            <person name="Patil S."/>
            <person name="Pu L.-L."/>
            <person name="Saada N."/>
            <person name="Tang L."/>
            <person name="Weissenberger G."/>
            <person name="Zhu Y."/>
            <person name="Hemphill L."/>
            <person name="Shang Y."/>
            <person name="Youmans B."/>
            <person name="Ayvaz T."/>
            <person name="Ross M."/>
            <person name="Santibanez J."/>
            <person name="Aqrawi P."/>
            <person name="Gross S."/>
            <person name="Joshi V."/>
            <person name="Fowler G."/>
            <person name="Nazareth L."/>
            <person name="Reid J."/>
            <person name="Worley K."/>
            <person name="Petrosino J."/>
            <person name="Highlander S."/>
            <person name="Gibbs R."/>
        </authorList>
    </citation>
    <scope>NUCLEOTIDE SEQUENCE [LARGE SCALE GENOMIC DNA]</scope>
    <source>
        <strain evidence="6">DSM 15952 / CCUG 50447 / LMG 22039 / TP 1.5</strain>
    </source>
</reference>
<dbReference type="OrthoDB" id="2199073at2"/>
<dbReference type="EMBL" id="AEPV01000037">
    <property type="protein sequence ID" value="EFU74106.1"/>
    <property type="molecule type" value="Genomic_DNA"/>
</dbReference>